<evidence type="ECO:0000256" key="1">
    <source>
        <dbReference type="SAM" id="MobiDB-lite"/>
    </source>
</evidence>
<sequence length="71" mass="7629">MVQERARGSAWPDSMRPAPYAATISSAAADHLPSVQVVNVQNEDHPTHDTIARHSNAPIAPVEVATSEDEK</sequence>
<dbReference type="AlphaFoldDB" id="A0A7R9BFP9"/>
<protein>
    <submittedName>
        <fullName evidence="2">Uncharacterized protein</fullName>
    </submittedName>
</protein>
<organism evidence="2">
    <name type="scientific">Notodromas monacha</name>
    <dbReference type="NCBI Taxonomy" id="399045"/>
    <lineage>
        <taxon>Eukaryota</taxon>
        <taxon>Metazoa</taxon>
        <taxon>Ecdysozoa</taxon>
        <taxon>Arthropoda</taxon>
        <taxon>Crustacea</taxon>
        <taxon>Oligostraca</taxon>
        <taxon>Ostracoda</taxon>
        <taxon>Podocopa</taxon>
        <taxon>Podocopida</taxon>
        <taxon>Cypridocopina</taxon>
        <taxon>Cypridoidea</taxon>
        <taxon>Cyprididae</taxon>
        <taxon>Notodromas</taxon>
    </lineage>
</organism>
<accession>A0A7R9BFP9</accession>
<dbReference type="Proteomes" id="UP000678499">
    <property type="component" value="Unassembled WGS sequence"/>
</dbReference>
<name>A0A7R9BFP9_9CRUS</name>
<evidence type="ECO:0000313" key="3">
    <source>
        <dbReference type="Proteomes" id="UP000678499"/>
    </source>
</evidence>
<dbReference type="EMBL" id="CAJPEX010000097">
    <property type="protein sequence ID" value="CAG0913270.1"/>
    <property type="molecule type" value="Genomic_DNA"/>
</dbReference>
<dbReference type="GO" id="GO:0004674">
    <property type="term" value="F:protein serine/threonine kinase activity"/>
    <property type="evidence" value="ECO:0007669"/>
    <property type="project" value="InterPro"/>
</dbReference>
<evidence type="ECO:0000313" key="2">
    <source>
        <dbReference type="EMBL" id="CAD7273118.1"/>
    </source>
</evidence>
<reference evidence="2" key="1">
    <citation type="submission" date="2020-11" db="EMBL/GenBank/DDBJ databases">
        <authorList>
            <person name="Tran Van P."/>
        </authorList>
    </citation>
    <scope>NUCLEOTIDE SEQUENCE</scope>
</reference>
<dbReference type="EMBL" id="OA882134">
    <property type="protein sequence ID" value="CAD7273118.1"/>
    <property type="molecule type" value="Genomic_DNA"/>
</dbReference>
<gene>
    <name evidence="2" type="ORF">NMOB1V02_LOCUS1021</name>
</gene>
<keyword evidence="3" id="KW-1185">Reference proteome</keyword>
<proteinExistence type="predicted"/>
<feature type="region of interest" description="Disordered" evidence="1">
    <location>
        <begin position="47"/>
        <end position="71"/>
    </location>
</feature>